<proteinExistence type="inferred from homology"/>
<dbReference type="InterPro" id="IPR050838">
    <property type="entry name" value="Ketopantoate_reductase"/>
</dbReference>
<evidence type="ECO:0000256" key="6">
    <source>
        <dbReference type="ARBA" id="ARBA00022857"/>
    </source>
</evidence>
<dbReference type="SUPFAM" id="SSF51735">
    <property type="entry name" value="NAD(P)-binding Rossmann-fold domains"/>
    <property type="match status" value="1"/>
</dbReference>
<comment type="catalytic activity">
    <reaction evidence="9">
        <text>(R)-pantoate + NADP(+) = 2-dehydropantoate + NADPH + H(+)</text>
        <dbReference type="Rhea" id="RHEA:16233"/>
        <dbReference type="ChEBI" id="CHEBI:11561"/>
        <dbReference type="ChEBI" id="CHEBI:15378"/>
        <dbReference type="ChEBI" id="CHEBI:15980"/>
        <dbReference type="ChEBI" id="CHEBI:57783"/>
        <dbReference type="ChEBI" id="CHEBI:58349"/>
        <dbReference type="EC" id="1.1.1.169"/>
    </reaction>
</comment>
<reference evidence="12 13" key="1">
    <citation type="submission" date="2019-06" db="EMBL/GenBank/DDBJ databases">
        <title>Genome of new Rhodobacteraceae sp. SM1903.</title>
        <authorList>
            <person name="Ren X."/>
        </authorList>
    </citation>
    <scope>NUCLEOTIDE SEQUENCE [LARGE SCALE GENOMIC DNA]</scope>
    <source>
        <strain evidence="12 13">SM1903</strain>
    </source>
</reference>
<protein>
    <recommendedName>
        <fullName evidence="4">2-dehydropantoate 2-reductase</fullName>
        <ecNumber evidence="3">1.1.1.169</ecNumber>
    </recommendedName>
    <alternativeName>
        <fullName evidence="8">Ketopantoate reductase</fullName>
    </alternativeName>
</protein>
<dbReference type="Pfam" id="PF08546">
    <property type="entry name" value="ApbA_C"/>
    <property type="match status" value="1"/>
</dbReference>
<dbReference type="GO" id="GO:0050661">
    <property type="term" value="F:NADP binding"/>
    <property type="evidence" value="ECO:0007669"/>
    <property type="project" value="TreeGrafter"/>
</dbReference>
<evidence type="ECO:0000259" key="10">
    <source>
        <dbReference type="Pfam" id="PF02558"/>
    </source>
</evidence>
<feature type="domain" description="Ketopantoate reductase C-terminal" evidence="11">
    <location>
        <begin position="203"/>
        <end position="297"/>
    </location>
</feature>
<name>A0A5C5GA93_9RHOB</name>
<dbReference type="RefSeq" id="WP_140197157.1">
    <property type="nucleotide sequence ID" value="NZ_CP065915.1"/>
</dbReference>
<accession>A0A5C5GA93</accession>
<dbReference type="Gene3D" id="1.10.1040.10">
    <property type="entry name" value="N-(1-d-carboxylethyl)-l-norvaline Dehydrogenase, domain 2"/>
    <property type="match status" value="1"/>
</dbReference>
<comment type="pathway">
    <text evidence="1">Cofactor biosynthesis; (R)-pantothenate biosynthesis; (R)-pantoate from 3-methyl-2-oxobutanoate: step 2/2.</text>
</comment>
<gene>
    <name evidence="12" type="ORF">FHY64_17450</name>
</gene>
<keyword evidence="6" id="KW-0521">NADP</keyword>
<comment type="caution">
    <text evidence="12">The sequence shown here is derived from an EMBL/GenBank/DDBJ whole genome shotgun (WGS) entry which is preliminary data.</text>
</comment>
<dbReference type="InterPro" id="IPR013328">
    <property type="entry name" value="6PGD_dom2"/>
</dbReference>
<organism evidence="12 13">
    <name type="scientific">Pelagovum pacificum</name>
    <dbReference type="NCBI Taxonomy" id="2588711"/>
    <lineage>
        <taxon>Bacteria</taxon>
        <taxon>Pseudomonadati</taxon>
        <taxon>Pseudomonadota</taxon>
        <taxon>Alphaproteobacteria</taxon>
        <taxon>Rhodobacterales</taxon>
        <taxon>Paracoccaceae</taxon>
        <taxon>Pelagovum</taxon>
    </lineage>
</organism>
<feature type="domain" description="Ketopantoate reductase N-terminal" evidence="10">
    <location>
        <begin position="3"/>
        <end position="152"/>
    </location>
</feature>
<dbReference type="GO" id="GO:0015940">
    <property type="term" value="P:pantothenate biosynthetic process"/>
    <property type="evidence" value="ECO:0007669"/>
    <property type="project" value="UniProtKB-UniPathway"/>
</dbReference>
<dbReference type="PANTHER" id="PTHR43765:SF2">
    <property type="entry name" value="2-DEHYDROPANTOATE 2-REDUCTASE"/>
    <property type="match status" value="1"/>
</dbReference>
<dbReference type="InterPro" id="IPR013752">
    <property type="entry name" value="KPA_reductase"/>
</dbReference>
<evidence type="ECO:0000256" key="5">
    <source>
        <dbReference type="ARBA" id="ARBA00022655"/>
    </source>
</evidence>
<dbReference type="Proteomes" id="UP000314011">
    <property type="component" value="Unassembled WGS sequence"/>
</dbReference>
<keyword evidence="5" id="KW-0566">Pantothenate biosynthesis</keyword>
<dbReference type="Pfam" id="PF02558">
    <property type="entry name" value="ApbA"/>
    <property type="match status" value="1"/>
</dbReference>
<evidence type="ECO:0000313" key="13">
    <source>
        <dbReference type="Proteomes" id="UP000314011"/>
    </source>
</evidence>
<dbReference type="EC" id="1.1.1.169" evidence="3"/>
<dbReference type="PANTHER" id="PTHR43765">
    <property type="entry name" value="2-DEHYDROPANTOATE 2-REDUCTASE-RELATED"/>
    <property type="match status" value="1"/>
</dbReference>
<comment type="similarity">
    <text evidence="2">Belongs to the ketopantoate reductase family.</text>
</comment>
<evidence type="ECO:0000256" key="4">
    <source>
        <dbReference type="ARBA" id="ARBA00019465"/>
    </source>
</evidence>
<evidence type="ECO:0000256" key="3">
    <source>
        <dbReference type="ARBA" id="ARBA00013014"/>
    </source>
</evidence>
<dbReference type="InterPro" id="IPR008927">
    <property type="entry name" value="6-PGluconate_DH-like_C_sf"/>
</dbReference>
<dbReference type="UniPathway" id="UPA00028">
    <property type="reaction ID" value="UER00004"/>
</dbReference>
<evidence type="ECO:0000256" key="8">
    <source>
        <dbReference type="ARBA" id="ARBA00032024"/>
    </source>
</evidence>
<evidence type="ECO:0000313" key="12">
    <source>
        <dbReference type="EMBL" id="TNY30892.1"/>
    </source>
</evidence>
<dbReference type="OrthoDB" id="9796561at2"/>
<dbReference type="AlphaFoldDB" id="A0A5C5GA93"/>
<evidence type="ECO:0000256" key="7">
    <source>
        <dbReference type="ARBA" id="ARBA00023002"/>
    </source>
</evidence>
<dbReference type="Gene3D" id="3.40.50.720">
    <property type="entry name" value="NAD(P)-binding Rossmann-like Domain"/>
    <property type="match status" value="1"/>
</dbReference>
<dbReference type="EMBL" id="VFFF01000003">
    <property type="protein sequence ID" value="TNY30892.1"/>
    <property type="molecule type" value="Genomic_DNA"/>
</dbReference>
<evidence type="ECO:0000256" key="2">
    <source>
        <dbReference type="ARBA" id="ARBA00007870"/>
    </source>
</evidence>
<dbReference type="GO" id="GO:0005737">
    <property type="term" value="C:cytoplasm"/>
    <property type="evidence" value="ECO:0007669"/>
    <property type="project" value="TreeGrafter"/>
</dbReference>
<keyword evidence="7" id="KW-0560">Oxidoreductase</keyword>
<sequence length="322" mass="33836">MRIIVHGVGAVGGTIAAGLALSGQEVVGIARGRQLEAIRANGLRLRSPDEDVVARFDCVGDPSEIDLRPDDAVILTTKTQDTAGALAQLRAAGLTDQPLFCAQNGVENERLALRLFPNVHGITVMLPADYITPGEVSCFGTPRHGIFDIGRFPGGHDADDEAMAEALTASGIGGFVRDDVMRYKYGKLILNLGNVIDAALGSGEETNPILDMLRAEGAAVFEAAGIDPVDVGAADPRRDELMQLRDVEGVERTGSSSRQSLARGAGSIETDYLNGEVVLLGRMHGVPTPGNDWALALGRRLLREGIAPGALDVDAVKAELGL</sequence>
<dbReference type="SUPFAM" id="SSF48179">
    <property type="entry name" value="6-phosphogluconate dehydrogenase C-terminal domain-like"/>
    <property type="match status" value="1"/>
</dbReference>
<evidence type="ECO:0000256" key="1">
    <source>
        <dbReference type="ARBA" id="ARBA00004994"/>
    </source>
</evidence>
<dbReference type="GO" id="GO:0008677">
    <property type="term" value="F:2-dehydropantoate 2-reductase activity"/>
    <property type="evidence" value="ECO:0007669"/>
    <property type="project" value="UniProtKB-EC"/>
</dbReference>
<keyword evidence="13" id="KW-1185">Reference proteome</keyword>
<dbReference type="InterPro" id="IPR036291">
    <property type="entry name" value="NAD(P)-bd_dom_sf"/>
</dbReference>
<evidence type="ECO:0000256" key="9">
    <source>
        <dbReference type="ARBA" id="ARBA00048793"/>
    </source>
</evidence>
<evidence type="ECO:0000259" key="11">
    <source>
        <dbReference type="Pfam" id="PF08546"/>
    </source>
</evidence>
<dbReference type="InterPro" id="IPR013332">
    <property type="entry name" value="KPR_N"/>
</dbReference>